<dbReference type="Gene3D" id="1.10.287.1490">
    <property type="match status" value="1"/>
</dbReference>
<dbReference type="PANTHER" id="PTHR32063">
    <property type="match status" value="1"/>
</dbReference>
<dbReference type="Gene3D" id="1.20.1640.10">
    <property type="entry name" value="Multidrug efflux transporter AcrB transmembrane domain"/>
    <property type="match status" value="3"/>
</dbReference>
<reference evidence="5" key="2">
    <citation type="submission" date="2017-05" db="EMBL/GenBank/DDBJ databases">
        <title>Improved OligoMM genomes.</title>
        <authorList>
            <person name="Garzetti D."/>
        </authorList>
    </citation>
    <scope>NUCLEOTIDE SEQUENCE [LARGE SCALE GENOMIC DNA]</scope>
    <source>
        <strain evidence="5">KB18</strain>
    </source>
</reference>
<feature type="transmembrane region" description="Helical" evidence="2">
    <location>
        <begin position="785"/>
        <end position="808"/>
    </location>
</feature>
<dbReference type="InterPro" id="IPR001036">
    <property type="entry name" value="Acrflvin-R"/>
</dbReference>
<dbReference type="Gene3D" id="3.30.70.1440">
    <property type="entry name" value="Multidrug efflux transporter AcrB pore domain"/>
    <property type="match status" value="1"/>
</dbReference>
<feature type="transmembrane region" description="Helical" evidence="2">
    <location>
        <begin position="708"/>
        <end position="729"/>
    </location>
</feature>
<name>A0A1Z2XMP8_9FIRM</name>
<feature type="transmembrane region" description="Helical" evidence="2">
    <location>
        <begin position="682"/>
        <end position="702"/>
    </location>
</feature>
<evidence type="ECO:0000256" key="2">
    <source>
        <dbReference type="SAM" id="Phobius"/>
    </source>
</evidence>
<feature type="coiled-coil region" evidence="1">
    <location>
        <begin position="271"/>
        <end position="308"/>
    </location>
</feature>
<dbReference type="Proteomes" id="UP000196710">
    <property type="component" value="Chromosome"/>
</dbReference>
<keyword evidence="2" id="KW-1133">Transmembrane helix</keyword>
<feature type="coiled-coil region" evidence="1">
    <location>
        <begin position="483"/>
        <end position="510"/>
    </location>
</feature>
<reference evidence="4 6" key="3">
    <citation type="submission" date="2020-11" db="EMBL/GenBank/DDBJ databases">
        <title>Closed and high quality bacterial genomes of the OMM12 community.</title>
        <authorList>
            <person name="Marbouty M."/>
            <person name="Lamy-Besnier Q."/>
            <person name="Debarbieux L."/>
            <person name="Koszul R."/>
        </authorList>
    </citation>
    <scope>NUCLEOTIDE SEQUENCE [LARGE SCALE GENOMIC DNA]</scope>
    <source>
        <strain evidence="4 6">KB18</strain>
    </source>
</reference>
<dbReference type="GO" id="GO:0005886">
    <property type="term" value="C:plasma membrane"/>
    <property type="evidence" value="ECO:0007669"/>
    <property type="project" value="TreeGrafter"/>
</dbReference>
<dbReference type="EMBL" id="CP021422">
    <property type="protein sequence ID" value="ASB39719.1"/>
    <property type="molecule type" value="Genomic_DNA"/>
</dbReference>
<dbReference type="Pfam" id="PF00873">
    <property type="entry name" value="ACR_tran"/>
    <property type="match status" value="2"/>
</dbReference>
<feature type="coiled-coil region" evidence="1">
    <location>
        <begin position="185"/>
        <end position="245"/>
    </location>
</feature>
<protein>
    <submittedName>
        <fullName evidence="4">Efflux RND transporter permease subunit</fullName>
    </submittedName>
</protein>
<dbReference type="SUPFAM" id="SSF82714">
    <property type="entry name" value="Multidrug efflux transporter AcrB TolC docking domain, DN and DC subdomains"/>
    <property type="match status" value="1"/>
</dbReference>
<evidence type="ECO:0000256" key="1">
    <source>
        <dbReference type="SAM" id="Coils"/>
    </source>
</evidence>
<feature type="transmembrane region" description="Helical" evidence="2">
    <location>
        <begin position="1181"/>
        <end position="1200"/>
    </location>
</feature>
<reference evidence="3" key="1">
    <citation type="journal article" date="2017" name="Genome Announc.">
        <title>High-Quality Whole-Genome Sequences of the Oligo-Mouse-Microbiota Bacterial Community.</title>
        <authorList>
            <person name="Garzetti D."/>
            <person name="Brugiroux S."/>
            <person name="Bunk B."/>
            <person name="Pukall R."/>
            <person name="McCoy K.D."/>
            <person name="Macpherson A.J."/>
            <person name="Stecher B."/>
        </authorList>
    </citation>
    <scope>NUCLEOTIDE SEQUENCE</scope>
    <source>
        <strain evidence="3">KB18</strain>
    </source>
</reference>
<feature type="transmembrane region" description="Helical" evidence="2">
    <location>
        <begin position="648"/>
        <end position="675"/>
    </location>
</feature>
<evidence type="ECO:0000313" key="3">
    <source>
        <dbReference type="EMBL" id="ASB39719.1"/>
    </source>
</evidence>
<dbReference type="SUPFAM" id="SSF82866">
    <property type="entry name" value="Multidrug efflux transporter AcrB transmembrane domain"/>
    <property type="match status" value="2"/>
</dbReference>
<keyword evidence="1" id="KW-0175">Coiled coil</keyword>
<dbReference type="EMBL" id="CP065321">
    <property type="protein sequence ID" value="QQR29012.1"/>
    <property type="molecule type" value="Genomic_DNA"/>
</dbReference>
<accession>A0A1Z2XMP8</accession>
<dbReference type="PANTHER" id="PTHR32063:SF0">
    <property type="entry name" value="SWARMING MOTILITY PROTEIN SWRC"/>
    <property type="match status" value="1"/>
</dbReference>
<feature type="transmembrane region" description="Helical" evidence="2">
    <location>
        <begin position="1310"/>
        <end position="1333"/>
    </location>
</feature>
<evidence type="ECO:0000313" key="5">
    <source>
        <dbReference type="Proteomes" id="UP000196710"/>
    </source>
</evidence>
<feature type="transmembrane region" description="Helical" evidence="2">
    <location>
        <begin position="1232"/>
        <end position="1257"/>
    </location>
</feature>
<feature type="coiled-coil region" evidence="1">
    <location>
        <begin position="385"/>
        <end position="440"/>
    </location>
</feature>
<keyword evidence="2" id="KW-0472">Membrane</keyword>
<feature type="transmembrane region" description="Helical" evidence="2">
    <location>
        <begin position="1282"/>
        <end position="1304"/>
    </location>
</feature>
<dbReference type="SUPFAM" id="SSF82693">
    <property type="entry name" value="Multidrug efflux transporter AcrB pore domain, PN1, PN2, PC1 and PC2 subdomains"/>
    <property type="match status" value="2"/>
</dbReference>
<keyword evidence="2" id="KW-0812">Transmembrane</keyword>
<evidence type="ECO:0000313" key="6">
    <source>
        <dbReference type="Proteomes" id="UP000596035"/>
    </source>
</evidence>
<dbReference type="InterPro" id="IPR027463">
    <property type="entry name" value="AcrB_DN_DC_subdom"/>
</dbReference>
<dbReference type="Gene3D" id="3.30.70.1320">
    <property type="entry name" value="Multidrug efflux transporter AcrB pore domain like"/>
    <property type="match status" value="2"/>
</dbReference>
<gene>
    <name evidence="3" type="ORF">ADH66_03040</name>
    <name evidence="4" type="ORF">I5Q82_13090</name>
</gene>
<dbReference type="Gene3D" id="3.30.70.1430">
    <property type="entry name" value="Multidrug efflux transporter AcrB pore domain"/>
    <property type="match status" value="2"/>
</dbReference>
<dbReference type="Proteomes" id="UP000596035">
    <property type="component" value="Chromosome"/>
</dbReference>
<feature type="transmembrane region" description="Helical" evidence="2">
    <location>
        <begin position="1207"/>
        <end position="1226"/>
    </location>
</feature>
<keyword evidence="5" id="KW-1185">Reference proteome</keyword>
<organism evidence="4 6">
    <name type="scientific">Acutalibacter muris</name>
    <dbReference type="NCBI Taxonomy" id="1796620"/>
    <lineage>
        <taxon>Bacteria</taxon>
        <taxon>Bacillati</taxon>
        <taxon>Bacillota</taxon>
        <taxon>Clostridia</taxon>
        <taxon>Eubacteriales</taxon>
        <taxon>Acutalibacteraceae</taxon>
        <taxon>Acutalibacter</taxon>
    </lineage>
</organism>
<dbReference type="GO" id="GO:0042910">
    <property type="term" value="F:xenobiotic transmembrane transporter activity"/>
    <property type="evidence" value="ECO:0007669"/>
    <property type="project" value="TreeGrafter"/>
</dbReference>
<feature type="transmembrane region" description="Helical" evidence="2">
    <location>
        <begin position="750"/>
        <end position="773"/>
    </location>
</feature>
<proteinExistence type="predicted"/>
<dbReference type="KEGG" id="amur:ADH66_03040"/>
<sequence>MFSKFSVKKPMTVLVGVIIAIVLGVVAFSRMTPDLLPNINLPYAVIITAYPGATPEEVEEEVTRPLEQAMATLDHVEEVTSVSRENASQVMLQLTDDANMDTLTADIREKISSVSGGWGDMVGTPYIMKINPSMMPVTVAALEREGMDNVELTDLLDSELMLKLEGIEGVASVSASGNVQESVTVELRQDRIDDLNRRLKAKLDEKFGDAQKELDEGSKEIEDGLNETKEQQDALEGQKAQLEAGQAQLAQQTGQAQGQLISKKVEIESAKAQISAQLTTMEQNKKQLQDAVDKLKTLQTTLAQLTGQLASLDQGISGLQEGIAGYAALTQQLETLNAQLEALDPDSEEYALVQQQIEALQPQLAAAEAAFAALGTTAAGAPAKLQELQASRAAVEKGLADAKAMAAAGGADPENLDKSIAEAQENLTKLTAGMDQLRATSSQLDSGAVTVDQALQELSRQQTSGIMQMSAGMSQILAGQSALSAAQQQLESAKAELEGARDEFASQKEAAYKNADLPITMDMVSQLLTAQNFSMPAGYIEEQGVETLVRVGNKLEDKEELAGLLLFDTGDEGIGKIYLRDVADVNVQSNAGELYAKINGENGLLLSFTKQSTYSTALVSRNIEERFKALSEEYEGLKFTTLMDQGNYIYIVVDTVLQNLVLGAVLAVLILLLFLKDLRPTVVIAFSIPISLMVAIVLMYFSGVTLNVISLSGLAVGVGMLVDNSVVVIENIYRLRSEGMPAAKASVQGAVQVTGAIIASTLTTVCVFLPIVFVEGVTRQLFTDMALTIGYSLLASLFVAITLVPAMTSTTLRASKPKESRIFDKVLNGYGKVAAASLKHKWVCLALALALLAGSVALALSRGFIFMPAMSGSQLDVSFTMPQEDPSFEETTGMADQIAERIMELDCVETVGAMAGGSAGGAMLGMGQGDAVSMYVILDEGSGVKDSEAAKMVEEACADLDCQVSAQGAMDMSAYMSSMSGSGVEVKLRGDDMDALIDAANEITEIMAETEGTVDAKSDLEDSTPEIRIVVDKNKAMENGLTIAQVYQSVSGAISEDKTATSINVDGYSQDVLVVNPEKGGMNESYLKSLTVTSTDRATGETEEIPLVRIADFEERQSLNSISRENQNRVLTVSAGIADGNNVTLVTREVEKALAEYEPPKGVTLEMAGENETIMEAMEQLMQMAGLAILIIYLIMVIQFQSLLLPFIVMFTIPLAFTGGFLALYLCGMEVSVVSMIGFIMLAGIIVNNGIVLIDYINQLRLEGVARRDAIILAGRTRMRPIFMTVLTTVLGLVFMALATGMGAEMMQPIAIVCIGGLLYATLMTLFVVPAMYDIMAKKEMRHVDVD</sequence>
<feature type="transmembrane region" description="Helical" evidence="2">
    <location>
        <begin position="842"/>
        <end position="865"/>
    </location>
</feature>
<dbReference type="Gene3D" id="3.30.2090.10">
    <property type="entry name" value="Multidrug efflux transporter AcrB TolC docking domain, DN and DC subdomains"/>
    <property type="match status" value="3"/>
</dbReference>
<dbReference type="RefSeq" id="WP_066535827.1">
    <property type="nucleotide sequence ID" value="NZ_CP021422.1"/>
</dbReference>
<evidence type="ECO:0000313" key="4">
    <source>
        <dbReference type="EMBL" id="QQR29012.1"/>
    </source>
</evidence>